<dbReference type="Gene3D" id="1.10.506.10">
    <property type="entry name" value="GTPase Activation - p120gap, domain 1"/>
    <property type="match status" value="1"/>
</dbReference>
<sequence>MDEHTCSGHDHDRGRDHDIVTNTLARQHPTSPPALPPPLLLDRPAMQAISTPIPLPPLPESPLATTSPASVPRTTGFQSYSGSPSSSSSTSNTAKVTRSEPPSVRTVTPEPMEKRKAAPLDPLDTSGPNTGAPVPVIRPFGSMSPQTSPRSIPGASSTLSHHSSTGSRRQGVVFSDAVAGSFDSTSSSPPPRPASYRVRTHTMDGASPFRDFQTPGIASEPRHRVFSCSSAGSGDNQRGPALMQSPFESLGFPSITPYRSAEPPPTMPAAIAALTASSSATSVMSIGTIMPIMPVASVPAKEKKSNRRLTKRTSRPTSPIVSAPPSVDSLPVPMPTDDANKVLMLMKTLCGRMRGEIEYRDSDDGPWSQGICYIEEEKGCLMFDAGKQGLFQTAIVSDLRGCRIWPVRQPGTNIRYLALSNAHTSAEIALRPMVSAEFDLWLAALLCWQQLSPAPGATSPTMPWASGSRSVASPTSDPKSRGPNGKPKDGAIIKVGKVLFWDKGIATSPRAIVKRPSTRDLRSSQSAWRRVSCILQGNGEFKLMTENDVTILSVIELTQLARCAIQQLDKSVLDEEYCIAIFPIYATTSTHLSIFRPVYIALDSRVAFEVWAVLLWAFAVPDIYAIDKTNDDVFYEVAAAHMEDNIGEQQHYQLFRLEKSLRLRITEAKIKTRGSADVISSSVDRHERQGKGEPTDPLVGNYLAEVILDGEVRARTTVKTDTKNPFWREDCEFSYLPPVLPYLSVVLKRVEGNLDSHTHQLQASLGLPKSGNVKELMYGAVDIPLNNLERGREHEQWLPIYDDRPQAIGSMLVKVHHEELAVLAEQQYKPLLDLLHNFSSGLTLQIASVLPGSLRRIAEVLLNTFQVTGKVSDWIMAMVEDEIDGIGNQVTMKKIRFSKRLRSSDSIESASDRDQIVRDMGRSLQGEANLLFRGNSLLTQALEFHMRRLGHEYLEEVLSDKIFEINEINPDCEVDPGKINPGDDINKHWDRLMQLTTEVWTCITSSATRFPAELRHILKYIRAVAEDRYGDFLRTVSYTSVSGFLFLRFVCPAILNPKLFGLLRDHPRPRAQRTLTLIAKGLQALANMTMIGRKETWMEPMNRFLGAQKQSVRDFIDVICSIPAEKSNTPVVLPPSYSTPVTIMGRLSSVAQEGFPRLPYLIDLPRNLAALAKVWTDAHPPSAPSSHFFDGELEEFNVICLELQTKSDECFARADSLRQAPETSSQTTEDALVDAVDKVNLADGINLSYGSVPAWLEDGGEFSSSYNAFGPRGGAGIIPPGSSGSDVDEHPGRDRKNRQAEGSFSNGPPLAEGAGATKSLRNGKQARRFLSGIISRKRTTSPDHFGDGALVGTLRGRDRDRDRGRDQGREPGVDQPDRSQDQETECDDSYEREREANPGREKKEDRKEDKKWEKKDEKKDEKKEHRKRDRELKKSRGRAHKRDSSKDKSQSRGFVFSEPWGSSSSKGEAATKGSHTAA</sequence>
<dbReference type="Gene3D" id="2.60.40.150">
    <property type="entry name" value="C2 domain"/>
    <property type="match status" value="1"/>
</dbReference>
<dbReference type="CDD" id="cd05137">
    <property type="entry name" value="RasGAP_CLA2_BUD2"/>
    <property type="match status" value="1"/>
</dbReference>
<dbReference type="InterPro" id="IPR000008">
    <property type="entry name" value="C2_dom"/>
</dbReference>
<feature type="region of interest" description="Disordered" evidence="2">
    <location>
        <begin position="1"/>
        <end position="169"/>
    </location>
</feature>
<dbReference type="GeneID" id="25982119"/>
<dbReference type="SUPFAM" id="SSF48350">
    <property type="entry name" value="GTPase activation domain, GAP"/>
    <property type="match status" value="1"/>
</dbReference>
<dbReference type="Pfam" id="PF00616">
    <property type="entry name" value="RasGAP"/>
    <property type="match status" value="1"/>
</dbReference>
<dbReference type="EMBL" id="GL629765">
    <property type="protein sequence ID" value="EFX04052.1"/>
    <property type="molecule type" value="Genomic_DNA"/>
</dbReference>
<organism evidence="6">
    <name type="scientific">Grosmannia clavigera (strain kw1407 / UAMH 11150)</name>
    <name type="common">Blue stain fungus</name>
    <name type="synonym">Graphiocladiella clavigera</name>
    <dbReference type="NCBI Taxonomy" id="655863"/>
    <lineage>
        <taxon>Eukaryota</taxon>
        <taxon>Fungi</taxon>
        <taxon>Dikarya</taxon>
        <taxon>Ascomycota</taxon>
        <taxon>Pezizomycotina</taxon>
        <taxon>Sordariomycetes</taxon>
        <taxon>Sordariomycetidae</taxon>
        <taxon>Ophiostomatales</taxon>
        <taxon>Ophiostomataceae</taxon>
        <taxon>Leptographium</taxon>
    </lineage>
</organism>
<feature type="compositionally biased region" description="Basic and acidic residues" evidence="2">
    <location>
        <begin position="1287"/>
        <end position="1299"/>
    </location>
</feature>
<feature type="compositionally biased region" description="Basic and acidic residues" evidence="2">
    <location>
        <begin position="1355"/>
        <end position="1381"/>
    </location>
</feature>
<feature type="region of interest" description="Disordered" evidence="2">
    <location>
        <begin position="299"/>
        <end position="334"/>
    </location>
</feature>
<gene>
    <name evidence="5" type="ORF">CMQ_980</name>
</gene>
<dbReference type="HOGENOM" id="CLU_003244_1_0_1"/>
<proteinExistence type="predicted"/>
<dbReference type="PANTHER" id="PTHR10194">
    <property type="entry name" value="RAS GTPASE-ACTIVATING PROTEINS"/>
    <property type="match status" value="1"/>
</dbReference>
<feature type="compositionally biased region" description="Basic residues" evidence="2">
    <location>
        <begin position="304"/>
        <end position="314"/>
    </location>
</feature>
<keyword evidence="1" id="KW-0343">GTPase activation</keyword>
<evidence type="ECO:0000256" key="1">
    <source>
        <dbReference type="ARBA" id="ARBA00022468"/>
    </source>
</evidence>
<feature type="region of interest" description="Disordered" evidence="2">
    <location>
        <begin position="1273"/>
        <end position="1478"/>
    </location>
</feature>
<dbReference type="PROSITE" id="PS00509">
    <property type="entry name" value="RAS_GTPASE_ACTIV_1"/>
    <property type="match status" value="1"/>
</dbReference>
<dbReference type="Proteomes" id="UP000007796">
    <property type="component" value="Unassembled WGS sequence"/>
</dbReference>
<dbReference type="STRING" id="655863.F0XDP0"/>
<dbReference type="PROSITE" id="PS50004">
    <property type="entry name" value="C2"/>
    <property type="match status" value="1"/>
</dbReference>
<dbReference type="GO" id="GO:0007165">
    <property type="term" value="P:signal transduction"/>
    <property type="evidence" value="ECO:0007669"/>
    <property type="project" value="UniProtKB-ARBA"/>
</dbReference>
<keyword evidence="6" id="KW-1185">Reference proteome</keyword>
<dbReference type="InterPro" id="IPR001936">
    <property type="entry name" value="RasGAP_dom"/>
</dbReference>
<dbReference type="eggNOG" id="KOG3508">
    <property type="taxonomic scope" value="Eukaryota"/>
</dbReference>
<name>F0XDP0_GROCL</name>
<reference evidence="5 6" key="1">
    <citation type="journal article" date="2011" name="Proc. Natl. Acad. Sci. U.S.A.">
        <title>Genome and transcriptome analyses of the mountain pine beetle-fungal symbiont Grosmannia clavigera, a lodgepole pine pathogen.</title>
        <authorList>
            <person name="DiGuistini S."/>
            <person name="Wang Y."/>
            <person name="Liao N.Y."/>
            <person name="Taylor G."/>
            <person name="Tanguay P."/>
            <person name="Feau N."/>
            <person name="Henrissat B."/>
            <person name="Chan S.K."/>
            <person name="Hesse-Orce U."/>
            <person name="Alamouti S.M."/>
            <person name="Tsui C.K.M."/>
            <person name="Docking R.T."/>
            <person name="Levasseur A."/>
            <person name="Haridas S."/>
            <person name="Robertson G."/>
            <person name="Birol I."/>
            <person name="Holt R.A."/>
            <person name="Marra M.A."/>
            <person name="Hamelin R.C."/>
            <person name="Hirst M."/>
            <person name="Jones S.J.M."/>
            <person name="Bohlmann J."/>
            <person name="Breuil C."/>
        </authorList>
    </citation>
    <scope>NUCLEOTIDE SEQUENCE [LARGE SCALE GENOMIC DNA]</scope>
    <source>
        <strain evidence="6">kw1407 / UAMH 11150</strain>
    </source>
</reference>
<feature type="compositionally biased region" description="Pro residues" evidence="2">
    <location>
        <begin position="30"/>
        <end position="39"/>
    </location>
</feature>
<feature type="compositionally biased region" description="Basic and acidic residues" evidence="2">
    <location>
        <begin position="1389"/>
        <end position="1434"/>
    </location>
</feature>
<dbReference type="InterPro" id="IPR035892">
    <property type="entry name" value="C2_domain_sf"/>
</dbReference>
<evidence type="ECO:0000259" key="3">
    <source>
        <dbReference type="PROSITE" id="PS50004"/>
    </source>
</evidence>
<feature type="compositionally biased region" description="Low complexity" evidence="2">
    <location>
        <begin position="156"/>
        <end position="167"/>
    </location>
</feature>
<dbReference type="PROSITE" id="PS50018">
    <property type="entry name" value="RAS_GTPASE_ACTIV_2"/>
    <property type="match status" value="1"/>
</dbReference>
<feature type="domain" description="Ras-GAP" evidence="4">
    <location>
        <begin position="853"/>
        <end position="1087"/>
    </location>
</feature>
<dbReference type="GO" id="GO:0005096">
    <property type="term" value="F:GTPase activator activity"/>
    <property type="evidence" value="ECO:0007669"/>
    <property type="project" value="UniProtKB-KW"/>
</dbReference>
<feature type="compositionally biased region" description="Polar residues" evidence="2">
    <location>
        <begin position="20"/>
        <end position="29"/>
    </location>
</feature>
<dbReference type="OrthoDB" id="775356at2759"/>
<protein>
    <submittedName>
        <fullName evidence="5">GTPase activating protein</fullName>
    </submittedName>
</protein>
<dbReference type="InParanoid" id="F0XDP0"/>
<evidence type="ECO:0000256" key="2">
    <source>
        <dbReference type="SAM" id="MobiDB-lite"/>
    </source>
</evidence>
<feature type="region of interest" description="Disordered" evidence="2">
    <location>
        <begin position="458"/>
        <end position="490"/>
    </location>
</feature>
<feature type="compositionally biased region" description="Polar residues" evidence="2">
    <location>
        <begin position="467"/>
        <end position="477"/>
    </location>
</feature>
<feature type="compositionally biased region" description="Low complexity" evidence="2">
    <location>
        <begin position="79"/>
        <end position="91"/>
    </location>
</feature>
<dbReference type="SMART" id="SM00323">
    <property type="entry name" value="RasGAP"/>
    <property type="match status" value="1"/>
</dbReference>
<evidence type="ECO:0000313" key="6">
    <source>
        <dbReference type="Proteomes" id="UP000007796"/>
    </source>
</evidence>
<accession>F0XDP0</accession>
<feature type="compositionally biased region" description="Basic and acidic residues" evidence="2">
    <location>
        <begin position="1"/>
        <end position="19"/>
    </location>
</feature>
<dbReference type="InterPro" id="IPR023152">
    <property type="entry name" value="RasGAP_CS"/>
</dbReference>
<evidence type="ECO:0000259" key="4">
    <source>
        <dbReference type="PROSITE" id="PS50018"/>
    </source>
</evidence>
<dbReference type="RefSeq" id="XP_014173534.1">
    <property type="nucleotide sequence ID" value="XM_014318059.1"/>
</dbReference>
<dbReference type="SUPFAM" id="SSF49562">
    <property type="entry name" value="C2 domain (Calcium/lipid-binding domain, CaLB)"/>
    <property type="match status" value="1"/>
</dbReference>
<dbReference type="PANTHER" id="PTHR10194:SF60">
    <property type="entry name" value="RAS GTPASE-ACTIVATING PROTEIN RASKOL"/>
    <property type="match status" value="1"/>
</dbReference>
<feature type="domain" description="C2" evidence="3">
    <location>
        <begin position="642"/>
        <end position="798"/>
    </location>
</feature>
<evidence type="ECO:0000313" key="5">
    <source>
        <dbReference type="EMBL" id="EFX04052.1"/>
    </source>
</evidence>
<dbReference type="InterPro" id="IPR008936">
    <property type="entry name" value="Rho_GTPase_activation_prot"/>
</dbReference>
<dbReference type="InterPro" id="IPR039360">
    <property type="entry name" value="Ras_GTPase"/>
</dbReference>